<sequence>MQEKFRLNSMFTDNMVLQRDCSLNIWGEAQSGSKVEIEIGNQIKSTIAKNDKFLIKLDPLKCGEALQMIVRSNNREIRLNNIVVGDVFIAAGQSNMEYRLKDDEDGREEIDRAYNENIRYYNVPQIEYEDKSRRIPDFKDGAWQVCSKETSKDFSAVAHYFAKRLYNEVKIPIGIINCNKGGTSASCWMSEKYLSYDKEIKKVYLEEYLKAVEGLTEEEEDRKNNEYIKTLEAYNKKIEKYKKDNPQKSISEVKKSVGHTPWPPPFGKKSYLRPSGLYNTMLKKVIPYNINAVLWYQGEEDTQNCTLYGKLFRRLIENFREDFEDDKLEFIFVQLPYYNDDKKGKMENSWAILRDEQLSVMRKIDNVDMVVALDCGEEFNIHPTKKKPVGERLALLVINKLYKKDIAAHSPIYKSFEIKEDKVIINFDFVKKGELTVKDGEALKGFEICGEMEFVKASAYIEDDKVVVYNNDIKCPKAVRYGWRNYDEVNLYSKAGLPAGPFRTDREY</sequence>
<dbReference type="InterPro" id="IPR039329">
    <property type="entry name" value="SIAE"/>
</dbReference>
<feature type="domain" description="Sialate O-acetylesterase" evidence="1">
    <location>
        <begin position="85"/>
        <end position="215"/>
    </location>
</feature>
<dbReference type="InterPro" id="IPR036514">
    <property type="entry name" value="SGNH_hydro_sf"/>
</dbReference>
<feature type="domain" description="Sialate O-acetylesterase" evidence="1">
    <location>
        <begin position="240"/>
        <end position="394"/>
    </location>
</feature>
<dbReference type="RefSeq" id="WP_077836040.1">
    <property type="nucleotide sequence ID" value="NZ_CP096983.1"/>
</dbReference>
<evidence type="ECO:0000313" key="2">
    <source>
        <dbReference type="EMBL" id="URZ12387.1"/>
    </source>
</evidence>
<dbReference type="InterPro" id="IPR005181">
    <property type="entry name" value="SASA"/>
</dbReference>
<dbReference type="PANTHER" id="PTHR22901">
    <property type="entry name" value="SIALATE O-ACETYLESTERASE"/>
    <property type="match status" value="1"/>
</dbReference>
<dbReference type="KEGG" id="crw:CROST_031090"/>
<dbReference type="AlphaFoldDB" id="A0A1S8LH47"/>
<dbReference type="STRING" id="84029.CROST_04170"/>
<dbReference type="EMBL" id="CP096983">
    <property type="protein sequence ID" value="URZ12387.1"/>
    <property type="molecule type" value="Genomic_DNA"/>
</dbReference>
<dbReference type="Pfam" id="PF03629">
    <property type="entry name" value="SASA"/>
    <property type="match status" value="2"/>
</dbReference>
<keyword evidence="3" id="KW-1185">Reference proteome</keyword>
<dbReference type="SUPFAM" id="SSF52266">
    <property type="entry name" value="SGNH hydrolase"/>
    <property type="match status" value="1"/>
</dbReference>
<protein>
    <recommendedName>
        <fullName evidence="1">Sialate O-acetylesterase domain-containing protein</fullName>
    </recommendedName>
</protein>
<organism evidence="2 3">
    <name type="scientific">Clostridium felsineum</name>
    <dbReference type="NCBI Taxonomy" id="36839"/>
    <lineage>
        <taxon>Bacteria</taxon>
        <taxon>Bacillati</taxon>
        <taxon>Bacillota</taxon>
        <taxon>Clostridia</taxon>
        <taxon>Eubacteriales</taxon>
        <taxon>Clostridiaceae</taxon>
        <taxon>Clostridium</taxon>
    </lineage>
</organism>
<dbReference type="Proteomes" id="UP000190951">
    <property type="component" value="Chromosome"/>
</dbReference>
<dbReference type="GO" id="GO:0005975">
    <property type="term" value="P:carbohydrate metabolic process"/>
    <property type="evidence" value="ECO:0007669"/>
    <property type="project" value="TreeGrafter"/>
</dbReference>
<reference evidence="2 3" key="1">
    <citation type="submission" date="2022-04" db="EMBL/GenBank/DDBJ databases">
        <title>Genome sequence of C. roseum typestrain.</title>
        <authorList>
            <person name="Poehlein A."/>
            <person name="Schoch T."/>
            <person name="Duerre P."/>
            <person name="Daniel R."/>
        </authorList>
    </citation>
    <scope>NUCLEOTIDE SEQUENCE [LARGE SCALE GENOMIC DNA]</scope>
    <source>
        <strain evidence="2 3">DSM 7320</strain>
    </source>
</reference>
<gene>
    <name evidence="2" type="ORF">CROST_031090</name>
</gene>
<evidence type="ECO:0000313" key="3">
    <source>
        <dbReference type="Proteomes" id="UP000190951"/>
    </source>
</evidence>
<dbReference type="Gene3D" id="3.40.50.1110">
    <property type="entry name" value="SGNH hydrolase"/>
    <property type="match status" value="1"/>
</dbReference>
<evidence type="ECO:0000259" key="1">
    <source>
        <dbReference type="Pfam" id="PF03629"/>
    </source>
</evidence>
<name>A0A1S8LH47_9CLOT</name>
<proteinExistence type="predicted"/>
<accession>A0A1S8LH47</accession>
<dbReference type="GO" id="GO:0001681">
    <property type="term" value="F:sialate O-acetylesterase activity"/>
    <property type="evidence" value="ECO:0007669"/>
    <property type="project" value="InterPro"/>
</dbReference>
<dbReference type="PANTHER" id="PTHR22901:SF0">
    <property type="entry name" value="SIALATE O-ACETYLESTERASE"/>
    <property type="match status" value="1"/>
</dbReference>